<evidence type="ECO:0000313" key="2">
    <source>
        <dbReference type="EMBL" id="KAK4235191.1"/>
    </source>
</evidence>
<sequence length="194" mass="21270">MAISKSQLPRLIDDAAYALKKTEKSFKRTEKTDAVIGDFKGLPDAFPVVAKRVPVLPKLLDSIEAYISAEKETQEAKERYAGVGKLAKSCQREAAYLHDLFSAVTDPDEDVPKLERYRQAVADGNGKRIETVLKDLLEKALQAVAPPLIDGKLVKELQEAFEEVSKLKPSLKEEPKGAVTLISNGSGSQFYHGG</sequence>
<comment type="caution">
    <text evidence="2">The sequence shown here is derived from an EMBL/GenBank/DDBJ whole genome shotgun (WGS) entry which is preliminary data.</text>
</comment>
<feature type="domain" description="NACHT-NTPase and P-loop NTPases N-terminal" evidence="1">
    <location>
        <begin position="29"/>
        <end position="139"/>
    </location>
</feature>
<reference evidence="2" key="1">
    <citation type="journal article" date="2023" name="Mol. Phylogenet. Evol.">
        <title>Genome-scale phylogeny and comparative genomics of the fungal order Sordariales.</title>
        <authorList>
            <person name="Hensen N."/>
            <person name="Bonometti L."/>
            <person name="Westerberg I."/>
            <person name="Brannstrom I.O."/>
            <person name="Guillou S."/>
            <person name="Cros-Aarteil S."/>
            <person name="Calhoun S."/>
            <person name="Haridas S."/>
            <person name="Kuo A."/>
            <person name="Mondo S."/>
            <person name="Pangilinan J."/>
            <person name="Riley R."/>
            <person name="LaButti K."/>
            <person name="Andreopoulos B."/>
            <person name="Lipzen A."/>
            <person name="Chen C."/>
            <person name="Yan M."/>
            <person name="Daum C."/>
            <person name="Ng V."/>
            <person name="Clum A."/>
            <person name="Steindorff A."/>
            <person name="Ohm R.A."/>
            <person name="Martin F."/>
            <person name="Silar P."/>
            <person name="Natvig D.O."/>
            <person name="Lalanne C."/>
            <person name="Gautier V."/>
            <person name="Ament-Velasquez S.L."/>
            <person name="Kruys A."/>
            <person name="Hutchinson M.I."/>
            <person name="Powell A.J."/>
            <person name="Barry K."/>
            <person name="Miller A.N."/>
            <person name="Grigoriev I.V."/>
            <person name="Debuchy R."/>
            <person name="Gladieux P."/>
            <person name="Hiltunen Thoren M."/>
            <person name="Johannesson H."/>
        </authorList>
    </citation>
    <scope>NUCLEOTIDE SEQUENCE</scope>
    <source>
        <strain evidence="2">CBS 532.94</strain>
    </source>
</reference>
<evidence type="ECO:0000313" key="3">
    <source>
        <dbReference type="Proteomes" id="UP001303760"/>
    </source>
</evidence>
<dbReference type="EMBL" id="MU860289">
    <property type="protein sequence ID" value="KAK4235191.1"/>
    <property type="molecule type" value="Genomic_DNA"/>
</dbReference>
<proteinExistence type="predicted"/>
<name>A0AAN7C4E9_9PEZI</name>
<dbReference type="InterPro" id="IPR031352">
    <property type="entry name" value="SesA"/>
</dbReference>
<protein>
    <recommendedName>
        <fullName evidence="1">NACHT-NTPase and P-loop NTPases N-terminal domain-containing protein</fullName>
    </recommendedName>
</protein>
<keyword evidence="3" id="KW-1185">Reference proteome</keyword>
<accession>A0AAN7C4E9</accession>
<organism evidence="2 3">
    <name type="scientific">Achaetomium macrosporum</name>
    <dbReference type="NCBI Taxonomy" id="79813"/>
    <lineage>
        <taxon>Eukaryota</taxon>
        <taxon>Fungi</taxon>
        <taxon>Dikarya</taxon>
        <taxon>Ascomycota</taxon>
        <taxon>Pezizomycotina</taxon>
        <taxon>Sordariomycetes</taxon>
        <taxon>Sordariomycetidae</taxon>
        <taxon>Sordariales</taxon>
        <taxon>Chaetomiaceae</taxon>
        <taxon>Achaetomium</taxon>
    </lineage>
</organism>
<reference evidence="2" key="2">
    <citation type="submission" date="2023-05" db="EMBL/GenBank/DDBJ databases">
        <authorList>
            <consortium name="Lawrence Berkeley National Laboratory"/>
            <person name="Steindorff A."/>
            <person name="Hensen N."/>
            <person name="Bonometti L."/>
            <person name="Westerberg I."/>
            <person name="Brannstrom I.O."/>
            <person name="Guillou S."/>
            <person name="Cros-Aarteil S."/>
            <person name="Calhoun S."/>
            <person name="Haridas S."/>
            <person name="Kuo A."/>
            <person name="Mondo S."/>
            <person name="Pangilinan J."/>
            <person name="Riley R."/>
            <person name="Labutti K."/>
            <person name="Andreopoulos B."/>
            <person name="Lipzen A."/>
            <person name="Chen C."/>
            <person name="Yanf M."/>
            <person name="Daum C."/>
            <person name="Ng V."/>
            <person name="Clum A."/>
            <person name="Ohm R."/>
            <person name="Martin F."/>
            <person name="Silar P."/>
            <person name="Natvig D."/>
            <person name="Lalanne C."/>
            <person name="Gautier V."/>
            <person name="Ament-Velasquez S.L."/>
            <person name="Kruys A."/>
            <person name="Hutchinson M.I."/>
            <person name="Powell A.J."/>
            <person name="Barry K."/>
            <person name="Miller A.N."/>
            <person name="Grigoriev I.V."/>
            <person name="Debuchy R."/>
            <person name="Gladieux P."/>
            <person name="Thoren M.H."/>
            <person name="Johannesson H."/>
        </authorList>
    </citation>
    <scope>NUCLEOTIDE SEQUENCE</scope>
    <source>
        <strain evidence="2">CBS 532.94</strain>
    </source>
</reference>
<dbReference type="Pfam" id="PF17107">
    <property type="entry name" value="SesA"/>
    <property type="match status" value="1"/>
</dbReference>
<evidence type="ECO:0000259" key="1">
    <source>
        <dbReference type="Pfam" id="PF17107"/>
    </source>
</evidence>
<dbReference type="AlphaFoldDB" id="A0AAN7C4E9"/>
<dbReference type="Proteomes" id="UP001303760">
    <property type="component" value="Unassembled WGS sequence"/>
</dbReference>
<gene>
    <name evidence="2" type="ORF">C8A03DRAFT_36976</name>
</gene>